<dbReference type="InterPro" id="IPR016036">
    <property type="entry name" value="Malonyl_transacylase_ACP-bd"/>
</dbReference>
<dbReference type="EMBL" id="DVGB01000039">
    <property type="protein sequence ID" value="HIR01238.1"/>
    <property type="molecule type" value="Genomic_DNA"/>
</dbReference>
<dbReference type="GO" id="GO:0005829">
    <property type="term" value="C:cytosol"/>
    <property type="evidence" value="ECO:0007669"/>
    <property type="project" value="TreeGrafter"/>
</dbReference>
<dbReference type="PANTHER" id="PTHR42681">
    <property type="entry name" value="MALONYL-COA-ACYL CARRIER PROTEIN TRANSACYLASE, MITOCHONDRIAL"/>
    <property type="match status" value="1"/>
</dbReference>
<comment type="similarity">
    <text evidence="4">Belongs to the fabD family.</text>
</comment>
<dbReference type="SUPFAM" id="SSF52151">
    <property type="entry name" value="FabD/lysophospholipase-like"/>
    <property type="match status" value="1"/>
</dbReference>
<dbReference type="PIRSF" id="PIRSF000446">
    <property type="entry name" value="Mct"/>
    <property type="match status" value="1"/>
</dbReference>
<accession>A0A9D1A077</accession>
<evidence type="ECO:0000259" key="6">
    <source>
        <dbReference type="SMART" id="SM00827"/>
    </source>
</evidence>
<dbReference type="Proteomes" id="UP000824261">
    <property type="component" value="Unassembled WGS sequence"/>
</dbReference>
<comment type="caution">
    <text evidence="7">The sequence shown here is derived from an EMBL/GenBank/DDBJ whole genome shotgun (WGS) entry which is preliminary data.</text>
</comment>
<feature type="domain" description="Malonyl-CoA:ACP transacylase (MAT)" evidence="6">
    <location>
        <begin position="6"/>
        <end position="297"/>
    </location>
</feature>
<dbReference type="Gene3D" id="3.30.70.250">
    <property type="entry name" value="Malonyl-CoA ACP transacylase, ACP-binding"/>
    <property type="match status" value="1"/>
</dbReference>
<reference evidence="7" key="1">
    <citation type="submission" date="2020-10" db="EMBL/GenBank/DDBJ databases">
        <authorList>
            <person name="Gilroy R."/>
        </authorList>
    </citation>
    <scope>NUCLEOTIDE SEQUENCE</scope>
    <source>
        <strain evidence="7">ChiGjej1B1-2707</strain>
    </source>
</reference>
<evidence type="ECO:0000313" key="8">
    <source>
        <dbReference type="Proteomes" id="UP000824261"/>
    </source>
</evidence>
<evidence type="ECO:0000256" key="3">
    <source>
        <dbReference type="ARBA" id="ARBA00048462"/>
    </source>
</evidence>
<dbReference type="EC" id="2.3.1.39" evidence="4"/>
<comment type="catalytic activity">
    <reaction evidence="3 4">
        <text>holo-[ACP] + malonyl-CoA = malonyl-[ACP] + CoA</text>
        <dbReference type="Rhea" id="RHEA:41792"/>
        <dbReference type="Rhea" id="RHEA-COMP:9623"/>
        <dbReference type="Rhea" id="RHEA-COMP:9685"/>
        <dbReference type="ChEBI" id="CHEBI:57287"/>
        <dbReference type="ChEBI" id="CHEBI:57384"/>
        <dbReference type="ChEBI" id="CHEBI:64479"/>
        <dbReference type="ChEBI" id="CHEBI:78449"/>
        <dbReference type="EC" id="2.3.1.39"/>
    </reaction>
</comment>
<dbReference type="InterPro" id="IPR014043">
    <property type="entry name" value="Acyl_transferase_dom"/>
</dbReference>
<keyword evidence="1 4" id="KW-0808">Transferase</keyword>
<proteinExistence type="inferred from homology"/>
<evidence type="ECO:0000256" key="4">
    <source>
        <dbReference type="PIRNR" id="PIRNR000446"/>
    </source>
</evidence>
<feature type="active site" evidence="5">
    <location>
        <position position="89"/>
    </location>
</feature>
<dbReference type="Pfam" id="PF00698">
    <property type="entry name" value="Acyl_transf_1"/>
    <property type="match status" value="1"/>
</dbReference>
<dbReference type="Gene3D" id="3.40.366.10">
    <property type="entry name" value="Malonyl-Coenzyme A Acyl Carrier Protein, domain 2"/>
    <property type="match status" value="1"/>
</dbReference>
<dbReference type="FunFam" id="3.30.70.250:FF:000001">
    <property type="entry name" value="Malonyl CoA-acyl carrier protein transacylase"/>
    <property type="match status" value="1"/>
</dbReference>
<dbReference type="InterPro" id="IPR024925">
    <property type="entry name" value="Malonyl_CoA-ACP_transAc"/>
</dbReference>
<sequence length="303" mass="31680">MDAVWMFSGQGAQKPGMGAGVADDPAAREVYECASEHFGFDVARTSLEASQEELNETKRAQACMVALSVGLARALEARGHEPSAVLGFSLGQVSALAVSGMLSLEETMRFAAFRAEAMSRAAANGAGAMCALLGADEEAAAKLCDACADGDVLVPANYNCPGQIVISGSEAAIARAEEAWKAEKKRCSRLATSGAFHSPLMQPAADELAAYLAQVEFSEARIPLVCNVDAQPLAAAAARQHLADHLTHPVRFAQSVAWLAEQGAHTFAEVGFGGVLSGLVRRIDKNLGRPVVASLEDVESYGE</sequence>
<dbReference type="SUPFAM" id="SSF55048">
    <property type="entry name" value="Probable ACP-binding domain of malonyl-CoA ACP transacylase"/>
    <property type="match status" value="1"/>
</dbReference>
<dbReference type="InterPro" id="IPR001227">
    <property type="entry name" value="Ac_transferase_dom_sf"/>
</dbReference>
<dbReference type="PANTHER" id="PTHR42681:SF1">
    <property type="entry name" value="MALONYL-COA-ACYL CARRIER PROTEIN TRANSACYLASE, MITOCHONDRIAL"/>
    <property type="match status" value="1"/>
</dbReference>
<dbReference type="InterPro" id="IPR050858">
    <property type="entry name" value="Mal-CoA-ACP_Trans/PKS_FabD"/>
</dbReference>
<evidence type="ECO:0000256" key="5">
    <source>
        <dbReference type="PIRSR" id="PIRSR000446-1"/>
    </source>
</evidence>
<feature type="active site" evidence="5">
    <location>
        <position position="197"/>
    </location>
</feature>
<gene>
    <name evidence="7" type="ORF">IAA69_03140</name>
</gene>
<evidence type="ECO:0000256" key="2">
    <source>
        <dbReference type="ARBA" id="ARBA00023315"/>
    </source>
</evidence>
<dbReference type="GO" id="GO:0004314">
    <property type="term" value="F:[acyl-carrier-protein] S-malonyltransferase activity"/>
    <property type="evidence" value="ECO:0007669"/>
    <property type="project" value="UniProtKB-EC"/>
</dbReference>
<name>A0A9D1A077_9ACTN</name>
<reference evidence="7" key="2">
    <citation type="journal article" date="2021" name="PeerJ">
        <title>Extensive microbial diversity within the chicken gut microbiome revealed by metagenomics and culture.</title>
        <authorList>
            <person name="Gilroy R."/>
            <person name="Ravi A."/>
            <person name="Getino M."/>
            <person name="Pursley I."/>
            <person name="Horton D.L."/>
            <person name="Alikhan N.F."/>
            <person name="Baker D."/>
            <person name="Gharbi K."/>
            <person name="Hall N."/>
            <person name="Watson M."/>
            <person name="Adriaenssens E.M."/>
            <person name="Foster-Nyarko E."/>
            <person name="Jarju S."/>
            <person name="Secka A."/>
            <person name="Antonio M."/>
            <person name="Oren A."/>
            <person name="Chaudhuri R.R."/>
            <person name="La Ragione R."/>
            <person name="Hildebrand F."/>
            <person name="Pallen M.J."/>
        </authorList>
    </citation>
    <scope>NUCLEOTIDE SEQUENCE</scope>
    <source>
        <strain evidence="7">ChiGjej1B1-2707</strain>
    </source>
</reference>
<evidence type="ECO:0000256" key="1">
    <source>
        <dbReference type="ARBA" id="ARBA00022679"/>
    </source>
</evidence>
<dbReference type="AlphaFoldDB" id="A0A9D1A077"/>
<keyword evidence="2 4" id="KW-0012">Acyltransferase</keyword>
<dbReference type="SMART" id="SM00827">
    <property type="entry name" value="PKS_AT"/>
    <property type="match status" value="1"/>
</dbReference>
<dbReference type="InterPro" id="IPR016035">
    <property type="entry name" value="Acyl_Trfase/lysoPLipase"/>
</dbReference>
<evidence type="ECO:0000313" key="7">
    <source>
        <dbReference type="EMBL" id="HIR01238.1"/>
    </source>
</evidence>
<protein>
    <recommendedName>
        <fullName evidence="4">Malonyl CoA-acyl carrier protein transacylase</fullName>
        <ecNumber evidence="4">2.3.1.39</ecNumber>
    </recommendedName>
</protein>
<organism evidence="7 8">
    <name type="scientific">Candidatus Aveggerthella stercoripullorum</name>
    <dbReference type="NCBI Taxonomy" id="2840688"/>
    <lineage>
        <taxon>Bacteria</taxon>
        <taxon>Bacillati</taxon>
        <taxon>Actinomycetota</taxon>
        <taxon>Coriobacteriia</taxon>
        <taxon>Eggerthellales</taxon>
        <taxon>Eggerthellaceae</taxon>
        <taxon>Eggerthellaceae incertae sedis</taxon>
        <taxon>Candidatus Aveggerthella</taxon>
    </lineage>
</organism>
<dbReference type="GO" id="GO:0006633">
    <property type="term" value="P:fatty acid biosynthetic process"/>
    <property type="evidence" value="ECO:0007669"/>
    <property type="project" value="TreeGrafter"/>
</dbReference>